<dbReference type="Proteomes" id="UP001254813">
    <property type="component" value="Unassembled WGS sequence"/>
</dbReference>
<keyword evidence="4 10" id="KW-0808">Transferase</keyword>
<keyword evidence="2" id="KW-1003">Cell membrane</keyword>
<dbReference type="EMBL" id="JAMQOQ010000004">
    <property type="protein sequence ID" value="MDS0295621.1"/>
    <property type="molecule type" value="Genomic_DNA"/>
</dbReference>
<evidence type="ECO:0000256" key="1">
    <source>
        <dbReference type="ARBA" id="ARBA00004651"/>
    </source>
</evidence>
<feature type="domain" description="Glycosyltransferase RgtA/B/C/D-like" evidence="9">
    <location>
        <begin position="89"/>
        <end position="249"/>
    </location>
</feature>
<keyword evidence="5 8" id="KW-0812">Transmembrane</keyword>
<proteinExistence type="predicted"/>
<protein>
    <submittedName>
        <fullName evidence="10">Glycosyltransferase family 39 protein</fullName>
        <ecNumber evidence="10">2.4.-.-</ecNumber>
    </submittedName>
</protein>
<feature type="transmembrane region" description="Helical" evidence="8">
    <location>
        <begin position="162"/>
        <end position="182"/>
    </location>
</feature>
<dbReference type="EC" id="2.4.-.-" evidence="10"/>
<evidence type="ECO:0000256" key="5">
    <source>
        <dbReference type="ARBA" id="ARBA00022692"/>
    </source>
</evidence>
<dbReference type="GO" id="GO:0016757">
    <property type="term" value="F:glycosyltransferase activity"/>
    <property type="evidence" value="ECO:0007669"/>
    <property type="project" value="UniProtKB-KW"/>
</dbReference>
<dbReference type="PANTHER" id="PTHR33908">
    <property type="entry name" value="MANNOSYLTRANSFERASE YKCB-RELATED"/>
    <property type="match status" value="1"/>
</dbReference>
<dbReference type="RefSeq" id="WP_310929554.1">
    <property type="nucleotide sequence ID" value="NZ_JAMQOQ010000004.1"/>
</dbReference>
<accession>A0ABU2G489</accession>
<reference evidence="10 11" key="1">
    <citation type="submission" date="2022-06" db="EMBL/GenBank/DDBJ databases">
        <title>Halogeometricum sp. a new haloarchaeum isolate from saline soil.</title>
        <authorList>
            <person name="Strakova D."/>
            <person name="Galisteo C."/>
            <person name="Sanchez-Porro C."/>
            <person name="Ventosa A."/>
        </authorList>
    </citation>
    <scope>NUCLEOTIDE SEQUENCE [LARGE SCALE GENOMIC DNA]</scope>
    <source>
        <strain evidence="11">S3BR25-2</strain>
    </source>
</reference>
<keyword evidence="11" id="KW-1185">Reference proteome</keyword>
<feature type="transmembrane region" description="Helical" evidence="8">
    <location>
        <begin position="28"/>
        <end position="47"/>
    </location>
</feature>
<feature type="transmembrane region" description="Helical" evidence="8">
    <location>
        <begin position="189"/>
        <end position="222"/>
    </location>
</feature>
<dbReference type="InterPro" id="IPR038731">
    <property type="entry name" value="RgtA/B/C-like"/>
</dbReference>
<feature type="transmembrane region" description="Helical" evidence="8">
    <location>
        <begin position="228"/>
        <end position="251"/>
    </location>
</feature>
<evidence type="ECO:0000259" key="9">
    <source>
        <dbReference type="Pfam" id="PF13231"/>
    </source>
</evidence>
<evidence type="ECO:0000256" key="7">
    <source>
        <dbReference type="ARBA" id="ARBA00023136"/>
    </source>
</evidence>
<evidence type="ECO:0000256" key="8">
    <source>
        <dbReference type="SAM" id="Phobius"/>
    </source>
</evidence>
<evidence type="ECO:0000256" key="6">
    <source>
        <dbReference type="ARBA" id="ARBA00022989"/>
    </source>
</evidence>
<keyword evidence="7 8" id="KW-0472">Membrane</keyword>
<keyword evidence="6 8" id="KW-1133">Transmembrane helix</keyword>
<feature type="transmembrane region" description="Helical" evidence="8">
    <location>
        <begin position="272"/>
        <end position="296"/>
    </location>
</feature>
<feature type="transmembrane region" description="Helical" evidence="8">
    <location>
        <begin position="319"/>
        <end position="337"/>
    </location>
</feature>
<evidence type="ECO:0000256" key="3">
    <source>
        <dbReference type="ARBA" id="ARBA00022676"/>
    </source>
</evidence>
<feature type="transmembrane region" description="Helical" evidence="8">
    <location>
        <begin position="109"/>
        <end position="129"/>
    </location>
</feature>
<organism evidence="10 11">
    <name type="scientific">Halogeometricum luteum</name>
    <dbReference type="NCBI Taxonomy" id="2950537"/>
    <lineage>
        <taxon>Archaea</taxon>
        <taxon>Methanobacteriati</taxon>
        <taxon>Methanobacteriota</taxon>
        <taxon>Stenosarchaea group</taxon>
        <taxon>Halobacteria</taxon>
        <taxon>Halobacteriales</taxon>
        <taxon>Haloferacaceae</taxon>
        <taxon>Halogeometricum</taxon>
    </lineage>
</organism>
<feature type="transmembrane region" description="Helical" evidence="8">
    <location>
        <begin position="358"/>
        <end position="380"/>
    </location>
</feature>
<dbReference type="PANTHER" id="PTHR33908:SF11">
    <property type="entry name" value="MEMBRANE PROTEIN"/>
    <property type="match status" value="1"/>
</dbReference>
<sequence length="530" mass="56216">MADPSLRSRFARSVRFEDDLPIDVRDGVWLALAVLPALVSVAVYLATNPYPAYGAGLYAQIAREIVANGYLPPARIPGYTADGVPFAYPPLQFYVFAVLRDIGVGPVAVARFLPAVAVVAVQVPVYVLARDLLDSRPAGTVAAAGVALNPQILEWHLSAGGVVRGFAFLYALTAICAGYRLFTTGDLRALVAGVVAFGLTVLSHPTYTLFTVVSYLLLWLALDRSLAGLVRGAAVGVGGAVVASPWLLWAVSTHGPGVFTSAAGTHGGIGGGVGAIFGGISVYSLVPLLAAAYLLVVRRDLLLPAWVVVAELLFQQPRFVYTVGTFALVAVGFDLVRRFSLAERLGRTLGGRADGTDWRAAGVAALVVVASLGGGTVLAYQNTLPSDPSTPEFLDDEAVDAMAWAEAETPPDATFVVLGDAAEWFPALTQRTILVGMWGVEWEEPEVYEAQTDAYVNASTCQSVGCVETAMQSVDANPDYVYVPKGRYTVRGASEVQFGTLERSFEASQRWELAFENDGVAVYRSLARGE</sequence>
<gene>
    <name evidence="10" type="ORF">NDI79_15715</name>
</gene>
<evidence type="ECO:0000313" key="10">
    <source>
        <dbReference type="EMBL" id="MDS0295621.1"/>
    </source>
</evidence>
<comment type="subcellular location">
    <subcellularLocation>
        <location evidence="1">Cell membrane</location>
        <topology evidence="1">Multi-pass membrane protein</topology>
    </subcellularLocation>
</comment>
<keyword evidence="3 10" id="KW-0328">Glycosyltransferase</keyword>
<comment type="caution">
    <text evidence="10">The sequence shown here is derived from an EMBL/GenBank/DDBJ whole genome shotgun (WGS) entry which is preliminary data.</text>
</comment>
<evidence type="ECO:0000313" key="11">
    <source>
        <dbReference type="Proteomes" id="UP001254813"/>
    </source>
</evidence>
<evidence type="ECO:0000256" key="4">
    <source>
        <dbReference type="ARBA" id="ARBA00022679"/>
    </source>
</evidence>
<name>A0ABU2G489_9EURY</name>
<evidence type="ECO:0000256" key="2">
    <source>
        <dbReference type="ARBA" id="ARBA00022475"/>
    </source>
</evidence>
<dbReference type="InterPro" id="IPR050297">
    <property type="entry name" value="LipidA_mod_glycosyltrf_83"/>
</dbReference>
<dbReference type="Pfam" id="PF13231">
    <property type="entry name" value="PMT_2"/>
    <property type="match status" value="1"/>
</dbReference>